<reference evidence="2 3" key="1">
    <citation type="submission" date="2019-05" db="EMBL/GenBank/DDBJ databases">
        <title>Another draft genome of Portunus trituberculatus and its Hox gene families provides insights of decapod evolution.</title>
        <authorList>
            <person name="Jeong J.-H."/>
            <person name="Song I."/>
            <person name="Kim S."/>
            <person name="Choi T."/>
            <person name="Kim D."/>
            <person name="Ryu S."/>
            <person name="Kim W."/>
        </authorList>
    </citation>
    <scope>NUCLEOTIDE SEQUENCE [LARGE SCALE GENOMIC DNA]</scope>
    <source>
        <tissue evidence="2">Muscle</tissue>
    </source>
</reference>
<dbReference type="AlphaFoldDB" id="A0A5B7H8B8"/>
<dbReference type="Proteomes" id="UP000324222">
    <property type="component" value="Unassembled WGS sequence"/>
</dbReference>
<comment type="caution">
    <text evidence="2">The sequence shown here is derived from an EMBL/GenBank/DDBJ whole genome shotgun (WGS) entry which is preliminary data.</text>
</comment>
<sequence>MYKMRHWNVAETRAPASGKALHGGAKAGGAALRHANTEPRRPLCGVAAAPLRRCGAAVRRRGAALEVNLKKEASGQHW</sequence>
<evidence type="ECO:0000256" key="1">
    <source>
        <dbReference type="SAM" id="MobiDB-lite"/>
    </source>
</evidence>
<gene>
    <name evidence="2" type="ORF">E2C01_062600</name>
</gene>
<dbReference type="EMBL" id="VSRR010027777">
    <property type="protein sequence ID" value="MPC68400.1"/>
    <property type="molecule type" value="Genomic_DNA"/>
</dbReference>
<protein>
    <submittedName>
        <fullName evidence="2">Uncharacterized protein</fullName>
    </submittedName>
</protein>
<feature type="region of interest" description="Disordered" evidence="1">
    <location>
        <begin position="1"/>
        <end position="34"/>
    </location>
</feature>
<proteinExistence type="predicted"/>
<evidence type="ECO:0000313" key="2">
    <source>
        <dbReference type="EMBL" id="MPC68400.1"/>
    </source>
</evidence>
<organism evidence="2 3">
    <name type="scientific">Portunus trituberculatus</name>
    <name type="common">Swimming crab</name>
    <name type="synonym">Neptunus trituberculatus</name>
    <dbReference type="NCBI Taxonomy" id="210409"/>
    <lineage>
        <taxon>Eukaryota</taxon>
        <taxon>Metazoa</taxon>
        <taxon>Ecdysozoa</taxon>
        <taxon>Arthropoda</taxon>
        <taxon>Crustacea</taxon>
        <taxon>Multicrustacea</taxon>
        <taxon>Malacostraca</taxon>
        <taxon>Eumalacostraca</taxon>
        <taxon>Eucarida</taxon>
        <taxon>Decapoda</taxon>
        <taxon>Pleocyemata</taxon>
        <taxon>Brachyura</taxon>
        <taxon>Eubrachyura</taxon>
        <taxon>Portunoidea</taxon>
        <taxon>Portunidae</taxon>
        <taxon>Portuninae</taxon>
        <taxon>Portunus</taxon>
    </lineage>
</organism>
<accession>A0A5B7H8B8</accession>
<feature type="compositionally biased region" description="Low complexity" evidence="1">
    <location>
        <begin position="16"/>
        <end position="34"/>
    </location>
</feature>
<name>A0A5B7H8B8_PORTR</name>
<evidence type="ECO:0000313" key="3">
    <source>
        <dbReference type="Proteomes" id="UP000324222"/>
    </source>
</evidence>
<keyword evidence="3" id="KW-1185">Reference proteome</keyword>